<sequence length="304" mass="34343">MADTETASINYNPSLQDYYYSLESRLGYRLFLGGTRHFGYYPAGTLWPFPISRALRAMEDRLFNSLDLAAGAKVLDAGCGVGHVAIHMARRGLRVVGIDVVDHHVAKAKQNVEATGLGKQVSIRKMDYHHLDEIEDQSMDGVYTMETLVHATNIKQVLSQFYRVLKPGGSLALHEYDHVKRGTGPNYFEAAMEKVNTVAAMPANVMFDEGVLPEMLEEAGFKNIKVQDYTLNIEPMLRLFFIVAYLPFLIIWFFGLEKWFINTVAGVESYRGRKLWRYISVTCTKPGSDVEKRSSGQVEDKKAR</sequence>
<comment type="caution">
    <text evidence="5">The sequence shown here is derived from an EMBL/GenBank/DDBJ whole genome shotgun (WGS) entry which is preliminary data.</text>
</comment>
<keyword evidence="1" id="KW-0808">Transferase</keyword>
<evidence type="ECO:0000313" key="5">
    <source>
        <dbReference type="EMBL" id="KAH0551566.1"/>
    </source>
</evidence>
<dbReference type="EMBL" id="JAGHQM010001924">
    <property type="protein sequence ID" value="KAH0551566.1"/>
    <property type="molecule type" value="Genomic_DNA"/>
</dbReference>
<evidence type="ECO:0000256" key="1">
    <source>
        <dbReference type="ARBA" id="ARBA00022679"/>
    </source>
</evidence>
<feature type="domain" description="Methyltransferase type 11" evidence="4">
    <location>
        <begin position="75"/>
        <end position="172"/>
    </location>
</feature>
<feature type="transmembrane region" description="Helical" evidence="3">
    <location>
        <begin position="236"/>
        <end position="256"/>
    </location>
</feature>
<dbReference type="Pfam" id="PF08241">
    <property type="entry name" value="Methyltransf_11"/>
    <property type="match status" value="1"/>
</dbReference>
<dbReference type="SUPFAM" id="SSF53335">
    <property type="entry name" value="S-adenosyl-L-methionine-dependent methyltransferases"/>
    <property type="match status" value="1"/>
</dbReference>
<dbReference type="GO" id="GO:0003838">
    <property type="term" value="F:sterol 24-C-methyltransferase activity"/>
    <property type="evidence" value="ECO:0007669"/>
    <property type="project" value="TreeGrafter"/>
</dbReference>
<dbReference type="Gene3D" id="3.40.50.150">
    <property type="entry name" value="Vaccinia Virus protein VP39"/>
    <property type="match status" value="1"/>
</dbReference>
<dbReference type="Proteomes" id="UP000750711">
    <property type="component" value="Unassembled WGS sequence"/>
</dbReference>
<keyword evidence="3" id="KW-0472">Membrane</keyword>
<evidence type="ECO:0000313" key="6">
    <source>
        <dbReference type="Proteomes" id="UP000750711"/>
    </source>
</evidence>
<dbReference type="AlphaFoldDB" id="A0A9P8I6S2"/>
<dbReference type="PANTHER" id="PTHR44068:SF1">
    <property type="entry name" value="HYPOTHETICAL LOC100005854"/>
    <property type="match status" value="1"/>
</dbReference>
<evidence type="ECO:0000259" key="4">
    <source>
        <dbReference type="Pfam" id="PF08241"/>
    </source>
</evidence>
<protein>
    <recommendedName>
        <fullName evidence="4">Methyltransferase type 11 domain-containing protein</fullName>
    </recommendedName>
</protein>
<dbReference type="InterPro" id="IPR050447">
    <property type="entry name" value="Erg6_SMT_methyltransf"/>
</dbReference>
<keyword evidence="6" id="KW-1185">Reference proteome</keyword>
<evidence type="ECO:0000256" key="2">
    <source>
        <dbReference type="ARBA" id="ARBA00038188"/>
    </source>
</evidence>
<evidence type="ECO:0000256" key="3">
    <source>
        <dbReference type="SAM" id="Phobius"/>
    </source>
</evidence>
<reference evidence="5" key="1">
    <citation type="submission" date="2021-03" db="EMBL/GenBank/DDBJ databases">
        <title>Comparative genomics and phylogenomic investigation of the class Geoglossomycetes provide insights into ecological specialization and systematics.</title>
        <authorList>
            <person name="Melie T."/>
            <person name="Pirro S."/>
            <person name="Miller A.N."/>
            <person name="Quandt A."/>
        </authorList>
    </citation>
    <scope>NUCLEOTIDE SEQUENCE</scope>
    <source>
        <strain evidence="5">CAQ_001_2017</strain>
    </source>
</reference>
<gene>
    <name evidence="5" type="ORF">GP486_007217</name>
</gene>
<proteinExistence type="inferred from homology"/>
<organism evidence="5 6">
    <name type="scientific">Trichoglossum hirsutum</name>
    <dbReference type="NCBI Taxonomy" id="265104"/>
    <lineage>
        <taxon>Eukaryota</taxon>
        <taxon>Fungi</taxon>
        <taxon>Dikarya</taxon>
        <taxon>Ascomycota</taxon>
        <taxon>Pezizomycotina</taxon>
        <taxon>Geoglossomycetes</taxon>
        <taxon>Geoglossales</taxon>
        <taxon>Geoglossaceae</taxon>
        <taxon>Trichoglossum</taxon>
    </lineage>
</organism>
<name>A0A9P8I6S2_9PEZI</name>
<dbReference type="GO" id="GO:0005783">
    <property type="term" value="C:endoplasmic reticulum"/>
    <property type="evidence" value="ECO:0007669"/>
    <property type="project" value="TreeGrafter"/>
</dbReference>
<keyword evidence="3" id="KW-0812">Transmembrane</keyword>
<dbReference type="InterPro" id="IPR013216">
    <property type="entry name" value="Methyltransf_11"/>
</dbReference>
<dbReference type="CDD" id="cd02440">
    <property type="entry name" value="AdoMet_MTases"/>
    <property type="match status" value="1"/>
</dbReference>
<dbReference type="PANTHER" id="PTHR44068">
    <property type="entry name" value="ZGC:194242"/>
    <property type="match status" value="1"/>
</dbReference>
<comment type="similarity">
    <text evidence="2">Belongs to the class I-like SAM-binding methyltransferase superfamily. Erg6/SMT family.</text>
</comment>
<dbReference type="GO" id="GO:0006696">
    <property type="term" value="P:ergosterol biosynthetic process"/>
    <property type="evidence" value="ECO:0007669"/>
    <property type="project" value="TreeGrafter"/>
</dbReference>
<accession>A0A9P8I6S2</accession>
<keyword evidence="3" id="KW-1133">Transmembrane helix</keyword>
<dbReference type="InterPro" id="IPR029063">
    <property type="entry name" value="SAM-dependent_MTases_sf"/>
</dbReference>